<dbReference type="PANTHER" id="PTHR11487:SF0">
    <property type="entry name" value="S-ACYL FATTY ACID SYNTHASE THIOESTERASE, MEDIUM CHAIN"/>
    <property type="match status" value="1"/>
</dbReference>
<proteinExistence type="inferred from homology"/>
<dbReference type="SUPFAM" id="SSF53474">
    <property type="entry name" value="alpha/beta-Hydrolases"/>
    <property type="match status" value="1"/>
</dbReference>
<gene>
    <name evidence="4" type="ORF">GCM10009799_30390</name>
</gene>
<dbReference type="GO" id="GO:0016787">
    <property type="term" value="F:hydrolase activity"/>
    <property type="evidence" value="ECO:0007669"/>
    <property type="project" value="UniProtKB-KW"/>
</dbReference>
<feature type="domain" description="Thioesterase" evidence="3">
    <location>
        <begin position="37"/>
        <end position="240"/>
    </location>
</feature>
<feature type="compositionally biased region" description="Basic and acidic residues" evidence="2">
    <location>
        <begin position="1"/>
        <end position="14"/>
    </location>
</feature>
<evidence type="ECO:0000259" key="3">
    <source>
        <dbReference type="Pfam" id="PF00975"/>
    </source>
</evidence>
<dbReference type="InterPro" id="IPR029058">
    <property type="entry name" value="AB_hydrolase_fold"/>
</dbReference>
<comment type="similarity">
    <text evidence="1">Belongs to the thioesterase family.</text>
</comment>
<evidence type="ECO:0000256" key="2">
    <source>
        <dbReference type="SAM" id="MobiDB-lite"/>
    </source>
</evidence>
<dbReference type="InterPro" id="IPR001031">
    <property type="entry name" value="Thioesterase"/>
</dbReference>
<name>A0ABP5EPG6_9ACTN</name>
<keyword evidence="5" id="KW-1185">Reference proteome</keyword>
<evidence type="ECO:0000256" key="1">
    <source>
        <dbReference type="ARBA" id="ARBA00007169"/>
    </source>
</evidence>
<keyword evidence="4" id="KW-0378">Hydrolase</keyword>
<dbReference type="PANTHER" id="PTHR11487">
    <property type="entry name" value="THIOESTERASE"/>
    <property type="match status" value="1"/>
</dbReference>
<accession>A0ABP5EPG6</accession>
<feature type="region of interest" description="Disordered" evidence="2">
    <location>
        <begin position="1"/>
        <end position="23"/>
    </location>
</feature>
<reference evidence="5" key="1">
    <citation type="journal article" date="2019" name="Int. J. Syst. Evol. Microbiol.">
        <title>The Global Catalogue of Microorganisms (GCM) 10K type strain sequencing project: providing services to taxonomists for standard genome sequencing and annotation.</title>
        <authorList>
            <consortium name="The Broad Institute Genomics Platform"/>
            <consortium name="The Broad Institute Genome Sequencing Center for Infectious Disease"/>
            <person name="Wu L."/>
            <person name="Ma J."/>
        </authorList>
    </citation>
    <scope>NUCLEOTIDE SEQUENCE [LARGE SCALE GENOMIC DNA]</scope>
    <source>
        <strain evidence="5">JCM 15313</strain>
    </source>
</reference>
<dbReference type="RefSeq" id="WP_344102908.1">
    <property type="nucleotide sequence ID" value="NZ_BAAAPC010000012.1"/>
</dbReference>
<dbReference type="Proteomes" id="UP001501585">
    <property type="component" value="Unassembled WGS sequence"/>
</dbReference>
<dbReference type="InterPro" id="IPR012223">
    <property type="entry name" value="TEII"/>
</dbReference>
<comment type="caution">
    <text evidence="4">The sequence shown here is derived from an EMBL/GenBank/DDBJ whole genome shotgun (WGS) entry which is preliminary data.</text>
</comment>
<protein>
    <submittedName>
        <fullName evidence="4">Alpha/beta fold hydrolase</fullName>
    </submittedName>
</protein>
<evidence type="ECO:0000313" key="4">
    <source>
        <dbReference type="EMBL" id="GAA2001072.1"/>
    </source>
</evidence>
<dbReference type="Gene3D" id="3.40.50.1820">
    <property type="entry name" value="alpha/beta hydrolase"/>
    <property type="match status" value="1"/>
</dbReference>
<organism evidence="4 5">
    <name type="scientific">Nocardiopsis rhodophaea</name>
    <dbReference type="NCBI Taxonomy" id="280238"/>
    <lineage>
        <taxon>Bacteria</taxon>
        <taxon>Bacillati</taxon>
        <taxon>Actinomycetota</taxon>
        <taxon>Actinomycetes</taxon>
        <taxon>Streptosporangiales</taxon>
        <taxon>Nocardiopsidaceae</taxon>
        <taxon>Nocardiopsis</taxon>
    </lineage>
</organism>
<dbReference type="EMBL" id="BAAAPC010000012">
    <property type="protein sequence ID" value="GAA2001072.1"/>
    <property type="molecule type" value="Genomic_DNA"/>
</dbReference>
<dbReference type="Pfam" id="PF00975">
    <property type="entry name" value="Thioesterase"/>
    <property type="match status" value="1"/>
</dbReference>
<sequence>MPARTADGDPHFGEHGPSAVPAETVVPIGGQEGADAHLVCFPHAGGSEMSFLPWRAKLADRYRMWVAIRRRNGGPPTDQWTGTVDAYVAELGCLPGELTLYGHSMGALLAYETARALRADGRAVRRLVVSGREAPHIGHSLVVPDDPVELARRAADRYGGIPAELLDDPDTLRVVGEELMRDYRIYAGYRWRSAAPLDIPITAFAGTDDPMVTEAGVREWKRYTTRRFSMATIPGGHFPGPPGQEAILTELRADTHQGRPSRW</sequence>
<evidence type="ECO:0000313" key="5">
    <source>
        <dbReference type="Proteomes" id="UP001501585"/>
    </source>
</evidence>